<proteinExistence type="predicted"/>
<evidence type="ECO:0000259" key="2">
    <source>
        <dbReference type="Pfam" id="PF03732"/>
    </source>
</evidence>
<feature type="compositionally biased region" description="Basic residues" evidence="1">
    <location>
        <begin position="442"/>
        <end position="456"/>
    </location>
</feature>
<dbReference type="Proteomes" id="UP001231189">
    <property type="component" value="Unassembled WGS sequence"/>
</dbReference>
<comment type="caution">
    <text evidence="4">The sequence shown here is derived from an EMBL/GenBank/DDBJ whole genome shotgun (WGS) entry which is preliminary data.</text>
</comment>
<feature type="region of interest" description="Disordered" evidence="1">
    <location>
        <begin position="64"/>
        <end position="107"/>
    </location>
</feature>
<evidence type="ECO:0000256" key="1">
    <source>
        <dbReference type="SAM" id="MobiDB-lite"/>
    </source>
</evidence>
<organism evidence="4 5">
    <name type="scientific">Lolium multiflorum</name>
    <name type="common">Italian ryegrass</name>
    <name type="synonym">Lolium perenne subsp. multiflorum</name>
    <dbReference type="NCBI Taxonomy" id="4521"/>
    <lineage>
        <taxon>Eukaryota</taxon>
        <taxon>Viridiplantae</taxon>
        <taxon>Streptophyta</taxon>
        <taxon>Embryophyta</taxon>
        <taxon>Tracheophyta</taxon>
        <taxon>Spermatophyta</taxon>
        <taxon>Magnoliopsida</taxon>
        <taxon>Liliopsida</taxon>
        <taxon>Poales</taxon>
        <taxon>Poaceae</taxon>
        <taxon>BOP clade</taxon>
        <taxon>Pooideae</taxon>
        <taxon>Poodae</taxon>
        <taxon>Poeae</taxon>
        <taxon>Poeae Chloroplast Group 2 (Poeae type)</taxon>
        <taxon>Loliodinae</taxon>
        <taxon>Loliinae</taxon>
        <taxon>Lolium</taxon>
    </lineage>
</organism>
<evidence type="ECO:0000259" key="3">
    <source>
        <dbReference type="Pfam" id="PF13952"/>
    </source>
</evidence>
<dbReference type="InterPro" id="IPR005162">
    <property type="entry name" value="Retrotrans_gag_dom"/>
</dbReference>
<evidence type="ECO:0000313" key="5">
    <source>
        <dbReference type="Proteomes" id="UP001231189"/>
    </source>
</evidence>
<feature type="region of interest" description="Disordered" evidence="1">
    <location>
        <begin position="407"/>
        <end position="465"/>
    </location>
</feature>
<feature type="compositionally biased region" description="Polar residues" evidence="1">
    <location>
        <begin position="65"/>
        <end position="94"/>
    </location>
</feature>
<dbReference type="Pfam" id="PF03732">
    <property type="entry name" value="Retrotrans_gag"/>
    <property type="match status" value="1"/>
</dbReference>
<gene>
    <name evidence="4" type="ORF">QYE76_050402</name>
</gene>
<dbReference type="EMBL" id="JAUUTY010000003">
    <property type="protein sequence ID" value="KAK1662243.1"/>
    <property type="molecule type" value="Genomic_DNA"/>
</dbReference>
<accession>A0AAD8WJ68</accession>
<keyword evidence="5" id="KW-1185">Reference proteome</keyword>
<dbReference type="Pfam" id="PF13952">
    <property type="entry name" value="DUF4216"/>
    <property type="match status" value="1"/>
</dbReference>
<feature type="domain" description="Retrotransposon gag" evidence="2">
    <location>
        <begin position="279"/>
        <end position="369"/>
    </location>
</feature>
<feature type="compositionally biased region" description="Basic and acidic residues" evidence="1">
    <location>
        <begin position="407"/>
        <end position="419"/>
    </location>
</feature>
<dbReference type="AlphaFoldDB" id="A0AAD8WJ68"/>
<reference evidence="4" key="1">
    <citation type="submission" date="2023-07" db="EMBL/GenBank/DDBJ databases">
        <title>A chromosome-level genome assembly of Lolium multiflorum.</title>
        <authorList>
            <person name="Chen Y."/>
            <person name="Copetti D."/>
            <person name="Kolliker R."/>
            <person name="Studer B."/>
        </authorList>
    </citation>
    <scope>NUCLEOTIDE SEQUENCE</scope>
    <source>
        <strain evidence="4">02402/16</strain>
        <tissue evidence="4">Leaf</tissue>
    </source>
</reference>
<feature type="domain" description="DUF4216" evidence="3">
    <location>
        <begin position="151"/>
        <end position="216"/>
    </location>
</feature>
<sequence length="547" mass="61613">MGAHSGRHAYQSRDGSPEVGESMTGPSPSSIDLNRAPANSKGPKHLGAAAMAGARNLFDDLSAERAQSPSTVQAPPSFPQTMPTTMPYPSTQQAPQPPPIDTQEGTTACPGSINIEEEPLFGEELTQAAAAQAREDNGKKVTYYGYIEEIWELDYGPNFKVPLFRCKWFNLKDGVQVDPQYGMTTVDLKNLGYDTEPFVLASEVAQVFYVKDMSSKPKKRKERQEDTSYDEPKRHIVLSGKRNIVGVEDKTDMSEDYNKFDDIPPFKCAGISMDEVKKKLFSMSLSGKAAHWYKLLKDGRSLDWKDIVPLFYSKFYPPSEIHKDRNRIYNFWPHDGENIAQAWERLKSLMLKCPNHELPGNIIIDNFYARLSFQDKTLLDTTCSGSFTRNKEEFKRDLLDRIKENTEDWENDKGKESGYADKPPFKPLPPKEGSEEREEEKKKKKGTKKKKKKKENKKKECFRSGQWGSQAAKVHKLGAYDGVIRLARAHLGLSATLLRANMPLLRPFFSFVLATTGDTVPSGASPATELLERMRSRDLMCGPEGLD</sequence>
<dbReference type="InterPro" id="IPR025312">
    <property type="entry name" value="DUF4216"/>
</dbReference>
<evidence type="ECO:0000313" key="4">
    <source>
        <dbReference type="EMBL" id="KAK1662243.1"/>
    </source>
</evidence>
<feature type="region of interest" description="Disordered" evidence="1">
    <location>
        <begin position="1"/>
        <end position="51"/>
    </location>
</feature>
<name>A0AAD8WJ68_LOLMU</name>
<dbReference type="PANTHER" id="PTHR48258">
    <property type="entry name" value="DUF4218 DOMAIN-CONTAINING PROTEIN-RELATED"/>
    <property type="match status" value="1"/>
</dbReference>
<protein>
    <submittedName>
        <fullName evidence="4">Uncharacterized protein</fullName>
    </submittedName>
</protein>